<keyword evidence="4" id="KW-0479">Metal-binding</keyword>
<evidence type="ECO:0000256" key="4">
    <source>
        <dbReference type="ARBA" id="ARBA00022723"/>
    </source>
</evidence>
<comment type="caution">
    <text evidence="10">The sequence shown here is derived from an EMBL/GenBank/DDBJ whole genome shotgun (WGS) entry which is preliminary data.</text>
</comment>
<evidence type="ECO:0000256" key="3">
    <source>
        <dbReference type="ARBA" id="ARBA00022485"/>
    </source>
</evidence>
<evidence type="ECO:0000256" key="8">
    <source>
        <dbReference type="ARBA" id="ARBA00049934"/>
    </source>
</evidence>
<comment type="cofactor">
    <cofactor evidence="8">
        <name>tungstopterin</name>
        <dbReference type="ChEBI" id="CHEBI:30402"/>
    </cofactor>
</comment>
<dbReference type="Proteomes" id="UP001221217">
    <property type="component" value="Unassembled WGS sequence"/>
</dbReference>
<evidence type="ECO:0000256" key="5">
    <source>
        <dbReference type="ARBA" id="ARBA00023002"/>
    </source>
</evidence>
<dbReference type="Gene3D" id="3.60.9.10">
    <property type="entry name" value="Aldehyde ferredoxin oxidoreductase, N-terminal domain"/>
    <property type="match status" value="1"/>
</dbReference>
<proteinExistence type="inferred from homology"/>
<keyword evidence="5" id="KW-0560">Oxidoreductase</keyword>
<dbReference type="EMBL" id="JAQQAL010000032">
    <property type="protein sequence ID" value="MDC7227747.1"/>
    <property type="molecule type" value="Genomic_DNA"/>
</dbReference>
<protein>
    <submittedName>
        <fullName evidence="10">Aldehyde ferredoxin oxidoreductase family protein</fullName>
    </submittedName>
</protein>
<dbReference type="InterPro" id="IPR013985">
    <property type="entry name" value="Ald_Fedxn_OxRdtase_dom3"/>
</dbReference>
<dbReference type="GO" id="GO:0009055">
    <property type="term" value="F:electron transfer activity"/>
    <property type="evidence" value="ECO:0007669"/>
    <property type="project" value="InterPro"/>
</dbReference>
<gene>
    <name evidence="10" type="ORF">PQJ61_13365</name>
</gene>
<keyword evidence="6" id="KW-0408">Iron</keyword>
<dbReference type="Pfam" id="PF02730">
    <property type="entry name" value="AFOR_N"/>
    <property type="match status" value="1"/>
</dbReference>
<evidence type="ECO:0000313" key="10">
    <source>
        <dbReference type="EMBL" id="MDC7227747.1"/>
    </source>
</evidence>
<dbReference type="SMART" id="SM00790">
    <property type="entry name" value="AFOR_N"/>
    <property type="match status" value="1"/>
</dbReference>
<dbReference type="Gene3D" id="1.10.599.10">
    <property type="entry name" value="Aldehyde Ferredoxin Oxidoreductase Protein, subunit A, domain 3"/>
    <property type="match status" value="1"/>
</dbReference>
<dbReference type="SUPFAM" id="SSF56228">
    <property type="entry name" value="Aldehyde ferredoxin oxidoreductase, N-terminal domain"/>
    <property type="match status" value="1"/>
</dbReference>
<dbReference type="AlphaFoldDB" id="A0AAJ1MKH2"/>
<evidence type="ECO:0000256" key="2">
    <source>
        <dbReference type="ARBA" id="ARBA00011032"/>
    </source>
</evidence>
<sequence length="621" mass="67667">MAYGYWGKVLRINLTTGKVSYEKIEEDIMRTYIGGSGLGAKFLIEETDGDTDPLGPDNILAFMTGPFTGTRTPNGGRFQVTAKSPLTGGLGEANSGGTFGPKLKYTGVDGLILCGRSDKPVHIFIDDNEVKINDAAELWGKDTFEIADIMTERYGKKQETACIGPAGENLVKFACIMHDGREARTPARTGLGAVMGSKNVKAITVLGTQRPETAMPEEFRQSMIKWAKTLSENSPGMRKYGTGEAVEFIEAAGDLPIKNWKEGQLATCGQISGVTMTESGLLKKSYSCAQCTIGCGRVVEIKEGPYACEEQGGPEYETIGCLGSNLMVDDLEVIQMGNSLCNKLGMDTISTGGAIAFAMEAFEEGVLTEEELGGRKIRWGEAEDIRWLIEAIAAREGIGDILAEGARAAGKRLGGIAEEFAVEVKGLEFPAHDPRAGSTIALQYATSTRGACHCNSNTHPIALTGETSGHGFMPPQKYDPRDFGEDTVNLTINYQDANAMMDSMPICKFAMYSLDTEFLGAYLTLIKQVAGWDMDKDEFMEAGRRIVTLKRAYQVKCGVSRKDDRLPPRMSKRRMNGGMADHVPKVEPMLDLYYEARGWDTYGRPTTETLKKLSLEWIGKL</sequence>
<dbReference type="Gene3D" id="1.10.569.10">
    <property type="entry name" value="Aldehyde Ferredoxin Oxidoreductase Protein, subunit A, domain 2"/>
    <property type="match status" value="1"/>
</dbReference>
<dbReference type="GO" id="GO:0046872">
    <property type="term" value="F:metal ion binding"/>
    <property type="evidence" value="ECO:0007669"/>
    <property type="project" value="UniProtKB-KW"/>
</dbReference>
<dbReference type="PANTHER" id="PTHR30038">
    <property type="entry name" value="ALDEHYDE FERREDOXIN OXIDOREDUCTASE"/>
    <property type="match status" value="1"/>
</dbReference>
<evidence type="ECO:0000256" key="7">
    <source>
        <dbReference type="ARBA" id="ARBA00023014"/>
    </source>
</evidence>
<evidence type="ECO:0000256" key="6">
    <source>
        <dbReference type="ARBA" id="ARBA00023004"/>
    </source>
</evidence>
<keyword evidence="7" id="KW-0411">Iron-sulfur</keyword>
<dbReference type="InterPro" id="IPR036021">
    <property type="entry name" value="Tungsten_al_ferr_oxy-like_C"/>
</dbReference>
<name>A0AAJ1MKH2_9SPIO</name>
<comment type="cofactor">
    <cofactor evidence="1">
        <name>[4Fe-4S] cluster</name>
        <dbReference type="ChEBI" id="CHEBI:49883"/>
    </cofactor>
</comment>
<evidence type="ECO:0000256" key="1">
    <source>
        <dbReference type="ARBA" id="ARBA00001966"/>
    </source>
</evidence>
<dbReference type="InterPro" id="IPR013984">
    <property type="entry name" value="Ald_Fedxn_OxRdtase_dom2"/>
</dbReference>
<dbReference type="GO" id="GO:0016625">
    <property type="term" value="F:oxidoreductase activity, acting on the aldehyde or oxo group of donors, iron-sulfur protein as acceptor"/>
    <property type="evidence" value="ECO:0007669"/>
    <property type="project" value="InterPro"/>
</dbReference>
<reference evidence="10 11" key="1">
    <citation type="submission" date="2022-12" db="EMBL/GenBank/DDBJ databases">
        <title>Metagenome assembled genome from gulf of manar.</title>
        <authorList>
            <person name="Kohli P."/>
            <person name="Pk S."/>
            <person name="Venkata Ramana C."/>
            <person name="Sasikala C."/>
        </authorList>
    </citation>
    <scope>NUCLEOTIDE SEQUENCE [LARGE SCALE GENOMIC DNA]</scope>
    <source>
        <strain evidence="10">JB008</strain>
    </source>
</reference>
<dbReference type="GO" id="GO:0051539">
    <property type="term" value="F:4 iron, 4 sulfur cluster binding"/>
    <property type="evidence" value="ECO:0007669"/>
    <property type="project" value="UniProtKB-KW"/>
</dbReference>
<keyword evidence="3" id="KW-0004">4Fe-4S</keyword>
<organism evidence="10 11">
    <name type="scientific">Candidatus Thalassospirochaeta sargassi</name>
    <dbReference type="NCBI Taxonomy" id="3119039"/>
    <lineage>
        <taxon>Bacteria</taxon>
        <taxon>Pseudomonadati</taxon>
        <taxon>Spirochaetota</taxon>
        <taxon>Spirochaetia</taxon>
        <taxon>Spirochaetales</taxon>
        <taxon>Spirochaetaceae</taxon>
        <taxon>Candidatus Thalassospirochaeta</taxon>
    </lineage>
</organism>
<dbReference type="InterPro" id="IPR036503">
    <property type="entry name" value="Ald_Fedxn_OxRdtase_N_sf"/>
</dbReference>
<dbReference type="Pfam" id="PF01314">
    <property type="entry name" value="AFOR_C"/>
    <property type="match status" value="1"/>
</dbReference>
<evidence type="ECO:0000259" key="9">
    <source>
        <dbReference type="SMART" id="SM00790"/>
    </source>
</evidence>
<dbReference type="InterPro" id="IPR051919">
    <property type="entry name" value="W-dependent_AOR"/>
</dbReference>
<dbReference type="InterPro" id="IPR013983">
    <property type="entry name" value="Ald_Fedxn_OxRdtase_N"/>
</dbReference>
<dbReference type="SUPFAM" id="SSF48310">
    <property type="entry name" value="Aldehyde ferredoxin oxidoreductase, C-terminal domains"/>
    <property type="match status" value="1"/>
</dbReference>
<feature type="domain" description="Aldehyde ferredoxin oxidoreductase N-terminal" evidence="9">
    <location>
        <begin position="5"/>
        <end position="209"/>
    </location>
</feature>
<comment type="similarity">
    <text evidence="2">Belongs to the AOR/FOR family.</text>
</comment>
<accession>A0AAJ1MKH2</accession>
<dbReference type="InterPro" id="IPR001203">
    <property type="entry name" value="OxRdtase_Ald_Fedxn_C"/>
</dbReference>
<evidence type="ECO:0000313" key="11">
    <source>
        <dbReference type="Proteomes" id="UP001221217"/>
    </source>
</evidence>
<dbReference type="PANTHER" id="PTHR30038:SF0">
    <property type="entry name" value="TUNGSTEN-CONTAINING ALDEHYDE FERREDOXIN OXIDOREDUCTASE"/>
    <property type="match status" value="1"/>
</dbReference>